<evidence type="ECO:0000256" key="1">
    <source>
        <dbReference type="SAM" id="SignalP"/>
    </source>
</evidence>
<dbReference type="AlphaFoldDB" id="A0AB74U3U0"/>
<accession>A0AB74U3U0</accession>
<gene>
    <name evidence="2" type="ORF">ABV408_15675</name>
</gene>
<protein>
    <recommendedName>
        <fullName evidence="3">Type II secretion system protein GspC N-terminal domain-containing protein</fullName>
    </recommendedName>
</protein>
<sequence>MTPPAWLNAPARWLALCLLAWLAAQALSGTARLLAPAAPGAAPTPFILDPAALPPLPAAWQPQATMADRRIPLTDLPYRVIGRALSRGANSLVVLATPDGQRALMPGDRIAPGITLARIDGEGVVLSRGGRLERLAWPEPDAAPRGAIVRVEPSIPAAASSTLSESSP</sequence>
<organism evidence="2">
    <name type="scientific">Salinicola endophyticus</name>
    <dbReference type="NCBI Taxonomy" id="1949083"/>
    <lineage>
        <taxon>Bacteria</taxon>
        <taxon>Pseudomonadati</taxon>
        <taxon>Pseudomonadota</taxon>
        <taxon>Gammaproteobacteria</taxon>
        <taxon>Oceanospirillales</taxon>
        <taxon>Halomonadaceae</taxon>
        <taxon>Salinicola</taxon>
    </lineage>
</organism>
<feature type="chain" id="PRO_5044490353" description="Type II secretion system protein GspC N-terminal domain-containing protein" evidence="1">
    <location>
        <begin position="27"/>
        <end position="168"/>
    </location>
</feature>
<evidence type="ECO:0008006" key="3">
    <source>
        <dbReference type="Google" id="ProtNLM"/>
    </source>
</evidence>
<feature type="signal peptide" evidence="1">
    <location>
        <begin position="1"/>
        <end position="26"/>
    </location>
</feature>
<evidence type="ECO:0000313" key="2">
    <source>
        <dbReference type="EMBL" id="XCJ78862.1"/>
    </source>
</evidence>
<reference evidence="2" key="1">
    <citation type="submission" date="2024-06" db="EMBL/GenBank/DDBJ databases">
        <title>Complete genome of Salinicola endophyticus HNIBRBA4755.</title>
        <authorList>
            <person name="Shin S.Y."/>
            <person name="Kang H."/>
            <person name="Song J."/>
        </authorList>
    </citation>
    <scope>NUCLEOTIDE SEQUENCE</scope>
    <source>
        <strain evidence="2">HNIBRBA4755</strain>
    </source>
</reference>
<dbReference type="RefSeq" id="WP_353979815.1">
    <property type="nucleotide sequence ID" value="NZ_CP159578.1"/>
</dbReference>
<dbReference type="EMBL" id="CP159578">
    <property type="protein sequence ID" value="XCJ78862.1"/>
    <property type="molecule type" value="Genomic_DNA"/>
</dbReference>
<name>A0AB74U3U0_9GAMM</name>
<dbReference type="Gene3D" id="2.30.30.830">
    <property type="match status" value="1"/>
</dbReference>
<proteinExistence type="predicted"/>
<keyword evidence="1" id="KW-0732">Signal</keyword>